<evidence type="ECO:0000313" key="2">
    <source>
        <dbReference type="Proteomes" id="UP001322138"/>
    </source>
</evidence>
<accession>A0ABR0FUR5</accession>
<comment type="caution">
    <text evidence="1">The sequence shown here is derived from an EMBL/GenBank/DDBJ whole genome shotgun (WGS) entry which is preliminary data.</text>
</comment>
<proteinExistence type="predicted"/>
<sequence>MYSSDVKVGVLRHFSIPICCSLSPVVVKNREWLHGSLWVYVSRQKSISDPPPDHAKISVL</sequence>
<reference evidence="1 2" key="1">
    <citation type="journal article" date="2023" name="bioRxiv">
        <title>High-quality genome assemblies of four members of thePodospora anserinaspecies complex.</title>
        <authorList>
            <person name="Ament-Velasquez S.L."/>
            <person name="Vogan A.A."/>
            <person name="Wallerman O."/>
            <person name="Hartmann F."/>
            <person name="Gautier V."/>
            <person name="Silar P."/>
            <person name="Giraud T."/>
            <person name="Johannesson H."/>
        </authorList>
    </citation>
    <scope>NUCLEOTIDE SEQUENCE [LARGE SCALE GENOMIC DNA]</scope>
    <source>
        <strain evidence="1 2">CBS 112042</strain>
    </source>
</reference>
<protein>
    <submittedName>
        <fullName evidence="1">Uncharacterized protein</fullName>
    </submittedName>
</protein>
<name>A0ABR0FUR5_9PEZI</name>
<dbReference type="EMBL" id="JAFFGZ010000004">
    <property type="protein sequence ID" value="KAK4646779.1"/>
    <property type="molecule type" value="Genomic_DNA"/>
</dbReference>
<keyword evidence="2" id="KW-1185">Reference proteome</keyword>
<organism evidence="1 2">
    <name type="scientific">Podospora bellae-mahoneyi</name>
    <dbReference type="NCBI Taxonomy" id="2093777"/>
    <lineage>
        <taxon>Eukaryota</taxon>
        <taxon>Fungi</taxon>
        <taxon>Dikarya</taxon>
        <taxon>Ascomycota</taxon>
        <taxon>Pezizomycotina</taxon>
        <taxon>Sordariomycetes</taxon>
        <taxon>Sordariomycetidae</taxon>
        <taxon>Sordariales</taxon>
        <taxon>Podosporaceae</taxon>
        <taxon>Podospora</taxon>
    </lineage>
</organism>
<gene>
    <name evidence="1" type="ORF">QC761_0046280</name>
</gene>
<evidence type="ECO:0000313" key="1">
    <source>
        <dbReference type="EMBL" id="KAK4646779.1"/>
    </source>
</evidence>
<dbReference type="GeneID" id="87891569"/>
<dbReference type="Proteomes" id="UP001322138">
    <property type="component" value="Unassembled WGS sequence"/>
</dbReference>
<dbReference type="RefSeq" id="XP_062735755.1">
    <property type="nucleotide sequence ID" value="XM_062872408.1"/>
</dbReference>